<dbReference type="InterPro" id="IPR036291">
    <property type="entry name" value="NAD(P)-bd_dom_sf"/>
</dbReference>
<dbReference type="GO" id="GO:0016491">
    <property type="term" value="F:oxidoreductase activity"/>
    <property type="evidence" value="ECO:0007669"/>
    <property type="project" value="UniProtKB-KW"/>
</dbReference>
<comment type="caution">
    <text evidence="4">The sequence shown here is derived from an EMBL/GenBank/DDBJ whole genome shotgun (WGS) entry which is preliminary data.</text>
</comment>
<name>A0A395NTI0_TRIAR</name>
<dbReference type="PANTHER" id="PTHR43544:SF7">
    <property type="entry name" value="NADB-LER2"/>
    <property type="match status" value="1"/>
</dbReference>
<organism evidence="4 5">
    <name type="scientific">Trichoderma arundinaceum</name>
    <dbReference type="NCBI Taxonomy" id="490622"/>
    <lineage>
        <taxon>Eukaryota</taxon>
        <taxon>Fungi</taxon>
        <taxon>Dikarya</taxon>
        <taxon>Ascomycota</taxon>
        <taxon>Pezizomycotina</taxon>
        <taxon>Sordariomycetes</taxon>
        <taxon>Hypocreomycetidae</taxon>
        <taxon>Hypocreales</taxon>
        <taxon>Hypocreaceae</taxon>
        <taxon>Trichoderma</taxon>
    </lineage>
</organism>
<dbReference type="InterPro" id="IPR051468">
    <property type="entry name" value="Fungal_SecMetab_SDRs"/>
</dbReference>
<evidence type="ECO:0000313" key="4">
    <source>
        <dbReference type="EMBL" id="RFU79390.1"/>
    </source>
</evidence>
<keyword evidence="5" id="KW-1185">Reference proteome</keyword>
<dbReference type="InterPro" id="IPR020904">
    <property type="entry name" value="Sc_DH/Rdtase_CS"/>
</dbReference>
<evidence type="ECO:0000256" key="1">
    <source>
        <dbReference type="ARBA" id="ARBA00006484"/>
    </source>
</evidence>
<evidence type="ECO:0000313" key="5">
    <source>
        <dbReference type="Proteomes" id="UP000266272"/>
    </source>
</evidence>
<proteinExistence type="inferred from homology"/>
<comment type="similarity">
    <text evidence="1">Belongs to the short-chain dehydrogenases/reductases (SDR) family.</text>
</comment>
<dbReference type="Gene3D" id="3.40.50.720">
    <property type="entry name" value="NAD(P)-binding Rossmann-like Domain"/>
    <property type="match status" value="1"/>
</dbReference>
<dbReference type="PROSITE" id="PS00061">
    <property type="entry name" value="ADH_SHORT"/>
    <property type="match status" value="1"/>
</dbReference>
<protein>
    <submittedName>
        <fullName evidence="4">Nadp-binding rossmann-fold containing</fullName>
    </submittedName>
</protein>
<keyword evidence="2" id="KW-0521">NADP</keyword>
<dbReference type="EMBL" id="PXOA01000160">
    <property type="protein sequence ID" value="RFU79390.1"/>
    <property type="molecule type" value="Genomic_DNA"/>
</dbReference>
<dbReference type="Pfam" id="PF00106">
    <property type="entry name" value="adh_short"/>
    <property type="match status" value="1"/>
</dbReference>
<keyword evidence="3" id="KW-0560">Oxidoreductase</keyword>
<evidence type="ECO:0000256" key="3">
    <source>
        <dbReference type="ARBA" id="ARBA00023002"/>
    </source>
</evidence>
<dbReference type="PANTHER" id="PTHR43544">
    <property type="entry name" value="SHORT-CHAIN DEHYDROGENASE/REDUCTASE"/>
    <property type="match status" value="1"/>
</dbReference>
<dbReference type="OrthoDB" id="9876299at2759"/>
<dbReference type="Proteomes" id="UP000266272">
    <property type="component" value="Unassembled WGS sequence"/>
</dbReference>
<dbReference type="AlphaFoldDB" id="A0A395NTI0"/>
<evidence type="ECO:0000256" key="2">
    <source>
        <dbReference type="ARBA" id="ARBA00022857"/>
    </source>
</evidence>
<dbReference type="PRINTS" id="PR00081">
    <property type="entry name" value="GDHRDH"/>
</dbReference>
<dbReference type="SUPFAM" id="SSF51735">
    <property type="entry name" value="NAD(P)-binding Rossmann-fold domains"/>
    <property type="match status" value="1"/>
</dbReference>
<dbReference type="CDD" id="cd05325">
    <property type="entry name" value="carb_red_sniffer_like_SDR_c"/>
    <property type="match status" value="1"/>
</dbReference>
<dbReference type="GO" id="GO:0005737">
    <property type="term" value="C:cytoplasm"/>
    <property type="evidence" value="ECO:0007669"/>
    <property type="project" value="TreeGrafter"/>
</dbReference>
<dbReference type="InterPro" id="IPR002347">
    <property type="entry name" value="SDR_fam"/>
</dbReference>
<gene>
    <name evidence="4" type="ORF">TARUN_2845</name>
</gene>
<accession>A0A395NTI0</accession>
<sequence length="250" mass="26660">MTASNKTTILITGANRGIGLALTKKFLVRDNTVVIAAVRNPENAASIKSLLELPHGAESALLIIKINSLDNSSAASGIASISDRINHIDLVIANAGILSHYGPVSEIPLEEIPLHIAVNTVAPIALLQATKSLLQNASSPKFVVISTSLGSIAEMGNYPQQFGVYGASKAAINYLMRKVHFEETWLTSMVICPGWTQTDMGNAGAKTAKFGEQAPVPLDMSVSGLVQEIDGLTRTENGRFASFDHNDHQW</sequence>
<reference evidence="4 5" key="1">
    <citation type="journal article" date="2018" name="PLoS Pathog.">
        <title>Evolution of structural diversity of trichothecenes, a family of toxins produced by plant pathogenic and entomopathogenic fungi.</title>
        <authorList>
            <person name="Proctor R.H."/>
            <person name="McCormick S.P."/>
            <person name="Kim H.S."/>
            <person name="Cardoza R.E."/>
            <person name="Stanley A.M."/>
            <person name="Lindo L."/>
            <person name="Kelly A."/>
            <person name="Brown D.W."/>
            <person name="Lee T."/>
            <person name="Vaughan M.M."/>
            <person name="Alexander N.J."/>
            <person name="Busman M."/>
            <person name="Gutierrez S."/>
        </authorList>
    </citation>
    <scope>NUCLEOTIDE SEQUENCE [LARGE SCALE GENOMIC DNA]</scope>
    <source>
        <strain evidence="4 5">IBT 40837</strain>
    </source>
</reference>